<reference evidence="1" key="1">
    <citation type="submission" date="2021-08" db="EMBL/GenBank/DDBJ databases">
        <authorList>
            <person name="Sakaguchi M."/>
            <person name="Kikuchi T."/>
            <person name="Urbanczyk H."/>
        </authorList>
    </citation>
    <scope>NUCLEOTIDE SEQUENCE</scope>
    <source>
        <strain evidence="1">020920N</strain>
    </source>
</reference>
<evidence type="ECO:0000313" key="1">
    <source>
        <dbReference type="EMBL" id="USH02603.1"/>
    </source>
</evidence>
<proteinExistence type="predicted"/>
<sequence>MTSILLIADNRTNLIDPLLHELERKKIETTYIDASSLIPLKKYPTIFHRIKAKMVDELIFKRKRNWGLESFIKGHCKKKYDHIVILIPAMLTETAFTNLKSLYNNKFTCIFWDSLNKSPAGKIALRFCTDFYSFDMDDCKINGINHLPTYIDAKDAKVNLSDNPRESHYFGVFGIESLKDKRLTKIQEFANKNPHLKGEIYLISRKIDERLYKINNTSFIQRNTNLVGDELEKSILNSHCLLDIVDERQVGLSPRIGTAFQFKRKLITNNSSVAVESWFENNVKLITPDDFFVPIAFIEKDFRNVENPYSVSNWIDQILS</sequence>
<dbReference type="Proteomes" id="UP001056255">
    <property type="component" value="Chromosome I"/>
</dbReference>
<accession>A0ABY4WSP2</accession>
<protein>
    <recommendedName>
        <fullName evidence="3">Lipopolysaccharide biosynthesis protein</fullName>
    </recommendedName>
</protein>
<dbReference type="RefSeq" id="WP_251877073.1">
    <property type="nucleotide sequence ID" value="NZ_CP082275.1"/>
</dbReference>
<keyword evidence="2" id="KW-1185">Reference proteome</keyword>
<gene>
    <name evidence="1" type="ORF">K6Q96_00710</name>
</gene>
<evidence type="ECO:0008006" key="3">
    <source>
        <dbReference type="Google" id="ProtNLM"/>
    </source>
</evidence>
<dbReference type="EMBL" id="CP082275">
    <property type="protein sequence ID" value="USH02603.1"/>
    <property type="molecule type" value="Genomic_DNA"/>
</dbReference>
<evidence type="ECO:0000313" key="2">
    <source>
        <dbReference type="Proteomes" id="UP001056255"/>
    </source>
</evidence>
<name>A0ABY4WSP2_9GAMM</name>
<organism evidence="1 2">
    <name type="scientific">Grimontia kaedaensis</name>
    <dbReference type="NCBI Taxonomy" id="2872157"/>
    <lineage>
        <taxon>Bacteria</taxon>
        <taxon>Pseudomonadati</taxon>
        <taxon>Pseudomonadota</taxon>
        <taxon>Gammaproteobacteria</taxon>
        <taxon>Vibrionales</taxon>
        <taxon>Vibrionaceae</taxon>
        <taxon>Grimontia</taxon>
    </lineage>
</organism>